<accession>A0A0D1YXZ6</accession>
<evidence type="ECO:0000256" key="1">
    <source>
        <dbReference type="SAM" id="Phobius"/>
    </source>
</evidence>
<feature type="transmembrane region" description="Helical" evidence="1">
    <location>
        <begin position="145"/>
        <end position="164"/>
    </location>
</feature>
<proteinExistence type="predicted"/>
<keyword evidence="1" id="KW-1133">Transmembrane helix</keyword>
<reference evidence="2 3" key="1">
    <citation type="submission" date="2015-01" db="EMBL/GenBank/DDBJ databases">
        <title>The Genome Sequence of Exophiala spinifera CBS89968.</title>
        <authorList>
            <consortium name="The Broad Institute Genomics Platform"/>
            <person name="Cuomo C."/>
            <person name="de Hoog S."/>
            <person name="Gorbushina A."/>
            <person name="Stielow B."/>
            <person name="Teixiera M."/>
            <person name="Abouelleil A."/>
            <person name="Chapman S.B."/>
            <person name="Priest M."/>
            <person name="Young S.K."/>
            <person name="Wortman J."/>
            <person name="Nusbaum C."/>
            <person name="Birren B."/>
        </authorList>
    </citation>
    <scope>NUCLEOTIDE SEQUENCE [LARGE SCALE GENOMIC DNA]</scope>
    <source>
        <strain evidence="2 3">CBS 89968</strain>
    </source>
</reference>
<protein>
    <recommendedName>
        <fullName evidence="4">MARVEL domain-containing protein</fullName>
    </recommendedName>
</protein>
<dbReference type="OrthoDB" id="4150603at2759"/>
<organism evidence="2 3">
    <name type="scientific">Exophiala spinifera</name>
    <dbReference type="NCBI Taxonomy" id="91928"/>
    <lineage>
        <taxon>Eukaryota</taxon>
        <taxon>Fungi</taxon>
        <taxon>Dikarya</taxon>
        <taxon>Ascomycota</taxon>
        <taxon>Pezizomycotina</taxon>
        <taxon>Eurotiomycetes</taxon>
        <taxon>Chaetothyriomycetidae</taxon>
        <taxon>Chaetothyriales</taxon>
        <taxon>Herpotrichiellaceae</taxon>
        <taxon>Exophiala</taxon>
    </lineage>
</organism>
<dbReference type="RefSeq" id="XP_016240367.1">
    <property type="nucleotide sequence ID" value="XM_016375091.1"/>
</dbReference>
<feature type="transmembrane region" description="Helical" evidence="1">
    <location>
        <begin position="87"/>
        <end position="107"/>
    </location>
</feature>
<dbReference type="AlphaFoldDB" id="A0A0D1YXZ6"/>
<keyword evidence="3" id="KW-1185">Reference proteome</keyword>
<dbReference type="EMBL" id="KN847492">
    <property type="protein sequence ID" value="KIW20151.1"/>
    <property type="molecule type" value="Genomic_DNA"/>
</dbReference>
<name>A0A0D1YXZ6_9EURO</name>
<gene>
    <name evidence="2" type="ORF">PV08_00726</name>
</gene>
<evidence type="ECO:0008006" key="4">
    <source>
        <dbReference type="Google" id="ProtNLM"/>
    </source>
</evidence>
<dbReference type="HOGENOM" id="CLU_112539_0_0_1"/>
<feature type="transmembrane region" description="Helical" evidence="1">
    <location>
        <begin position="20"/>
        <end position="49"/>
    </location>
</feature>
<dbReference type="Proteomes" id="UP000053328">
    <property type="component" value="Unassembled WGS sequence"/>
</dbReference>
<dbReference type="GeneID" id="27327809"/>
<evidence type="ECO:0000313" key="3">
    <source>
        <dbReference type="Proteomes" id="UP000053328"/>
    </source>
</evidence>
<keyword evidence="1" id="KW-0812">Transmembrane</keyword>
<feature type="transmembrane region" description="Helical" evidence="1">
    <location>
        <begin position="61"/>
        <end position="80"/>
    </location>
</feature>
<dbReference type="VEuPathDB" id="FungiDB:PV08_00726"/>
<evidence type="ECO:0000313" key="2">
    <source>
        <dbReference type="EMBL" id="KIW20151.1"/>
    </source>
</evidence>
<keyword evidence="1" id="KW-0472">Membrane</keyword>
<sequence>MKFRIRTRELELSKALDEVFLRLFLIATRIIEVVCSIPIIGFAAAFISTLSSEDQNVPSKLSAALAIACVCTVYTGLTLLPIIFGGPVFFTVAAVFDGLFVAAWSSLIGVWDNDGTATCHAFIKKYFDTRPQKSYFSTDCKLVKAMFAFMIINFIRWIGGRIILPSPDRAGAFRELEEPSVVQHA</sequence>